<dbReference type="EMBL" id="LS398110">
    <property type="protein sequence ID" value="SPP92665.1"/>
    <property type="molecule type" value="Genomic_DNA"/>
</dbReference>
<dbReference type="RefSeq" id="WP_122401252.1">
    <property type="nucleotide sequence ID" value="NZ_LS398110.1"/>
</dbReference>
<sequence>MRNAELYLEIASHYRAAMLKAPDPFSRWHLEILERSYRMVGESETLLERSSGFARTLVQSAPRSAERPQMLLRIVPPAATGPKSGDL</sequence>
<evidence type="ECO:0000313" key="1">
    <source>
        <dbReference type="EMBL" id="SPP92665.1"/>
    </source>
</evidence>
<proteinExistence type="predicted"/>
<organism evidence="1 2">
    <name type="scientific">Bradyrhizobium vignae</name>
    <dbReference type="NCBI Taxonomy" id="1549949"/>
    <lineage>
        <taxon>Bacteria</taxon>
        <taxon>Pseudomonadati</taxon>
        <taxon>Pseudomonadota</taxon>
        <taxon>Alphaproteobacteria</taxon>
        <taxon>Hyphomicrobiales</taxon>
        <taxon>Nitrobacteraceae</taxon>
        <taxon>Bradyrhizobium</taxon>
    </lineage>
</organism>
<dbReference type="Proteomes" id="UP000246085">
    <property type="component" value="Chromosome BRAD3257"/>
</dbReference>
<dbReference type="KEGG" id="bvz:BRAD3257_1536"/>
<gene>
    <name evidence="1" type="ORF">BRAD3257_1536</name>
</gene>
<name>A0A2U3PU36_9BRAD</name>
<evidence type="ECO:0000313" key="2">
    <source>
        <dbReference type="Proteomes" id="UP000246085"/>
    </source>
</evidence>
<protein>
    <submittedName>
        <fullName evidence="1">Uncharacterized protein</fullName>
    </submittedName>
</protein>
<reference evidence="1 2" key="1">
    <citation type="submission" date="2018-03" db="EMBL/GenBank/DDBJ databases">
        <authorList>
            <person name="Gully D."/>
        </authorList>
    </citation>
    <scope>NUCLEOTIDE SEQUENCE [LARGE SCALE GENOMIC DNA]</scope>
    <source>
        <strain evidence="1">ORS3257</strain>
    </source>
</reference>
<dbReference type="AlphaFoldDB" id="A0A2U3PU36"/>
<accession>A0A2U3PU36</accession>